<gene>
    <name evidence="2" type="ORF">RsY01_1944</name>
</gene>
<evidence type="ECO:0000256" key="1">
    <source>
        <dbReference type="SAM" id="Phobius"/>
    </source>
</evidence>
<feature type="transmembrane region" description="Helical" evidence="1">
    <location>
        <begin position="12"/>
        <end position="35"/>
    </location>
</feature>
<organism evidence="2 3">
    <name type="scientific">Pseudolactococcus reticulitermitis</name>
    <dbReference type="NCBI Taxonomy" id="2025039"/>
    <lineage>
        <taxon>Bacteria</taxon>
        <taxon>Bacillati</taxon>
        <taxon>Bacillota</taxon>
        <taxon>Bacilli</taxon>
        <taxon>Lactobacillales</taxon>
        <taxon>Streptococcaceae</taxon>
        <taxon>Pseudolactococcus</taxon>
    </lineage>
</organism>
<keyword evidence="3" id="KW-1185">Reference proteome</keyword>
<name>A0A224X2F9_9LACT</name>
<comment type="caution">
    <text evidence="2">The sequence shown here is derived from an EMBL/GenBank/DDBJ whole genome shotgun (WGS) entry which is preliminary data.</text>
</comment>
<keyword evidence="1" id="KW-1133">Transmembrane helix</keyword>
<dbReference type="EMBL" id="BEDT01000005">
    <property type="protein sequence ID" value="GAX48328.1"/>
    <property type="molecule type" value="Genomic_DNA"/>
</dbReference>
<dbReference type="RefSeq" id="WP_094785340.1">
    <property type="nucleotide sequence ID" value="NZ_BEDT01000005.1"/>
</dbReference>
<reference evidence="3" key="1">
    <citation type="submission" date="2017-08" db="EMBL/GenBank/DDBJ databases">
        <title>Draft genome sequence of Lactococcus sp. strain Rs-Y01, isolated from the gut of the lower termite Reticulitermes speratus.</title>
        <authorList>
            <person name="Ohkuma M."/>
            <person name="Yuki M."/>
        </authorList>
    </citation>
    <scope>NUCLEOTIDE SEQUENCE [LARGE SCALE GENOMIC DNA]</scope>
    <source>
        <strain evidence="3">Rs-Y01</strain>
    </source>
</reference>
<proteinExistence type="predicted"/>
<dbReference type="AlphaFoldDB" id="A0A224X2F9"/>
<sequence length="150" mass="17734">MQNIIKNKRKWIVLGSIFSYLILFILSYLVLWLLLRNHLPIYFPNEQKVREIKFSNEEKRKTLILNMKVDSNELENIQVELYTKSGKKLSLGGVGRTNGEPTWSEKYAAEKGYYYYEGGIPENDLLIVTKNKTKHILFPQFDFWFSIGNY</sequence>
<evidence type="ECO:0000313" key="3">
    <source>
        <dbReference type="Proteomes" id="UP000218689"/>
    </source>
</evidence>
<keyword evidence="1" id="KW-0812">Transmembrane</keyword>
<accession>A0A224X2F9</accession>
<keyword evidence="1" id="KW-0472">Membrane</keyword>
<evidence type="ECO:0000313" key="2">
    <source>
        <dbReference type="EMBL" id="GAX48328.1"/>
    </source>
</evidence>
<protein>
    <submittedName>
        <fullName evidence="2">Uncharacterized protein</fullName>
    </submittedName>
</protein>
<dbReference type="Proteomes" id="UP000218689">
    <property type="component" value="Unassembled WGS sequence"/>
</dbReference>